<dbReference type="OrthoDB" id="62952at2759"/>
<dbReference type="InterPro" id="IPR038883">
    <property type="entry name" value="AN11006-like"/>
</dbReference>
<dbReference type="GeneID" id="54556602"/>
<dbReference type="AlphaFoldDB" id="A0A6A6D5R0"/>
<feature type="compositionally biased region" description="Polar residues" evidence="1">
    <location>
        <begin position="1"/>
        <end position="20"/>
    </location>
</feature>
<protein>
    <submittedName>
        <fullName evidence="2">Uncharacterized protein</fullName>
    </submittedName>
</protein>
<dbReference type="EMBL" id="ML993579">
    <property type="protein sequence ID" value="KAF2173479.1"/>
    <property type="molecule type" value="Genomic_DNA"/>
</dbReference>
<keyword evidence="3" id="KW-1185">Reference proteome</keyword>
<reference evidence="2" key="1">
    <citation type="journal article" date="2020" name="Stud. Mycol.">
        <title>101 Dothideomycetes genomes: a test case for predicting lifestyles and emergence of pathogens.</title>
        <authorList>
            <person name="Haridas S."/>
            <person name="Albert R."/>
            <person name="Binder M."/>
            <person name="Bloem J."/>
            <person name="Labutti K."/>
            <person name="Salamov A."/>
            <person name="Andreopoulos B."/>
            <person name="Baker S."/>
            <person name="Barry K."/>
            <person name="Bills G."/>
            <person name="Bluhm B."/>
            <person name="Cannon C."/>
            <person name="Castanera R."/>
            <person name="Culley D."/>
            <person name="Daum C."/>
            <person name="Ezra D."/>
            <person name="Gonzalez J."/>
            <person name="Henrissat B."/>
            <person name="Kuo A."/>
            <person name="Liang C."/>
            <person name="Lipzen A."/>
            <person name="Lutzoni F."/>
            <person name="Magnuson J."/>
            <person name="Mondo S."/>
            <person name="Nolan M."/>
            <person name="Ohm R."/>
            <person name="Pangilinan J."/>
            <person name="Park H.-J."/>
            <person name="Ramirez L."/>
            <person name="Alfaro M."/>
            <person name="Sun H."/>
            <person name="Tritt A."/>
            <person name="Yoshinaga Y."/>
            <person name="Zwiers L.-H."/>
            <person name="Turgeon B."/>
            <person name="Goodwin S."/>
            <person name="Spatafora J."/>
            <person name="Crous P."/>
            <person name="Grigoriev I."/>
        </authorList>
    </citation>
    <scope>NUCLEOTIDE SEQUENCE</scope>
    <source>
        <strain evidence="2">ATCC 36951</strain>
    </source>
</reference>
<dbReference type="PANTHER" id="PTHR42085:SF2">
    <property type="entry name" value="F-BOX DOMAIN-CONTAINING PROTEIN"/>
    <property type="match status" value="1"/>
</dbReference>
<feature type="region of interest" description="Disordered" evidence="1">
    <location>
        <begin position="1"/>
        <end position="36"/>
    </location>
</feature>
<proteinExistence type="predicted"/>
<dbReference type="RefSeq" id="XP_033674368.1">
    <property type="nucleotide sequence ID" value="XM_033803330.1"/>
</dbReference>
<dbReference type="Proteomes" id="UP000799537">
    <property type="component" value="Unassembled WGS sequence"/>
</dbReference>
<dbReference type="PANTHER" id="PTHR42085">
    <property type="entry name" value="F-BOX DOMAIN-CONTAINING PROTEIN"/>
    <property type="match status" value="1"/>
</dbReference>
<name>A0A6A6D5R0_ZASCE</name>
<sequence length="199" mass="22356">MSSEHTVATGPATQDEAQNSPETPPEETMTPPEPSLLGIPGELRNIIYRYALLQDTMIKVSPATPSQPSLLWTTRQIRTEALPIFLAENTFKVDAWDMELTIPSNYTAHWLSKIAYKNFFITMRGKKDWGNLKGWLGRYARHEVPGLAAGQPTSEAEILAQAFELVYCLLPHCGFEEMEGAIRAWIRSVELAGVEFDFQ</sequence>
<accession>A0A6A6D5R0</accession>
<organism evidence="2 3">
    <name type="scientific">Zasmidium cellare ATCC 36951</name>
    <dbReference type="NCBI Taxonomy" id="1080233"/>
    <lineage>
        <taxon>Eukaryota</taxon>
        <taxon>Fungi</taxon>
        <taxon>Dikarya</taxon>
        <taxon>Ascomycota</taxon>
        <taxon>Pezizomycotina</taxon>
        <taxon>Dothideomycetes</taxon>
        <taxon>Dothideomycetidae</taxon>
        <taxon>Mycosphaerellales</taxon>
        <taxon>Mycosphaerellaceae</taxon>
        <taxon>Zasmidium</taxon>
    </lineage>
</organism>
<evidence type="ECO:0000313" key="2">
    <source>
        <dbReference type="EMBL" id="KAF2173479.1"/>
    </source>
</evidence>
<evidence type="ECO:0000313" key="3">
    <source>
        <dbReference type="Proteomes" id="UP000799537"/>
    </source>
</evidence>
<evidence type="ECO:0000256" key="1">
    <source>
        <dbReference type="SAM" id="MobiDB-lite"/>
    </source>
</evidence>
<gene>
    <name evidence="2" type="ORF">M409DRAFT_15760</name>
</gene>